<feature type="compositionally biased region" description="Pro residues" evidence="1">
    <location>
        <begin position="418"/>
        <end position="447"/>
    </location>
</feature>
<sequence length="551" mass="59243">MEIATEIPNSSNQNTNTSRGHITRPPRNRQRNAHRTAGSPTGANENEPQPRQRKPNRGPPRGDADGQARSSPSSSQPGVPSASQAVGVDSGAGAPRKRNPKRRNPQKQTDSTNTSGASRQVGEDTPNDAGNRPLRPPGGAPRRGAKFNAGLTEPGSAPTPFNKPANRYRNKDFAARTEPEADDLTSRLIHALRTPPYPDCPICFSSIHPAQRTWSCSPSIPVIRPPDAEGDEQQYCWTTFHVKCIGEWAAKSVKNVAEAWRARGEEGRMGDWRCPGCQAKREVVPSGYWCVFLPRIGRAQASTSCHAAFRAIQAHAHLAKLQHAWSAIARRRRSLPSGVVWIRAGDAISRVGVYAGGNSAAGIIRAKKCVMRALVLDHSTVISTNATSPATLRTNPKAVPIPQPSSPPAHAVSIPSLVRPPLPYRQQPQPPFPPVPLAPHPSPPAPPHAVNRYQAAIMPAPRPAIPAPVPPASSPSSGPADVAAPRAPSAALRYASLECKRSFVISLVRRCAPAEGTNAIGCAVPWQHWLLRQGRKGRNALGRGRLSRRWA</sequence>
<dbReference type="PANTHER" id="PTHR12360">
    <property type="entry name" value="NUCLEAR TRANSCRIPTION FACTOR, X-BOX BINDING 1 NFX1"/>
    <property type="match status" value="1"/>
</dbReference>
<feature type="compositionally biased region" description="Basic residues" evidence="1">
    <location>
        <begin position="21"/>
        <end position="34"/>
    </location>
</feature>
<proteinExistence type="predicted"/>
<dbReference type="AlphaFoldDB" id="A0A8H5M767"/>
<dbReference type="OrthoDB" id="6512771at2759"/>
<feature type="compositionally biased region" description="Low complexity" evidence="1">
    <location>
        <begin position="67"/>
        <end position="85"/>
    </location>
</feature>
<evidence type="ECO:0000313" key="3">
    <source>
        <dbReference type="Proteomes" id="UP000565441"/>
    </source>
</evidence>
<dbReference type="EMBL" id="JAACJP010000007">
    <property type="protein sequence ID" value="KAF5383196.1"/>
    <property type="molecule type" value="Genomic_DNA"/>
</dbReference>
<feature type="region of interest" description="Disordered" evidence="1">
    <location>
        <begin position="1"/>
        <end position="167"/>
    </location>
</feature>
<comment type="caution">
    <text evidence="2">The sequence shown here is derived from an EMBL/GenBank/DDBJ whole genome shotgun (WGS) entry which is preliminary data.</text>
</comment>
<dbReference type="Proteomes" id="UP000565441">
    <property type="component" value="Unassembled WGS sequence"/>
</dbReference>
<organism evidence="2 3">
    <name type="scientific">Tricholomella constricta</name>
    <dbReference type="NCBI Taxonomy" id="117010"/>
    <lineage>
        <taxon>Eukaryota</taxon>
        <taxon>Fungi</taxon>
        <taxon>Dikarya</taxon>
        <taxon>Basidiomycota</taxon>
        <taxon>Agaricomycotina</taxon>
        <taxon>Agaricomycetes</taxon>
        <taxon>Agaricomycetidae</taxon>
        <taxon>Agaricales</taxon>
        <taxon>Tricholomatineae</taxon>
        <taxon>Lyophyllaceae</taxon>
        <taxon>Tricholomella</taxon>
    </lineage>
</organism>
<keyword evidence="3" id="KW-1185">Reference proteome</keyword>
<gene>
    <name evidence="2" type="ORF">D9615_004932</name>
</gene>
<dbReference type="PANTHER" id="PTHR12360:SF12">
    <property type="entry name" value="TRANSCRIPTIONAL REPRESSOR NF-X1"/>
    <property type="match status" value="1"/>
</dbReference>
<accession>A0A8H5M767</accession>
<reference evidence="2 3" key="1">
    <citation type="journal article" date="2020" name="ISME J.">
        <title>Uncovering the hidden diversity of litter-decomposition mechanisms in mushroom-forming fungi.</title>
        <authorList>
            <person name="Floudas D."/>
            <person name="Bentzer J."/>
            <person name="Ahren D."/>
            <person name="Johansson T."/>
            <person name="Persson P."/>
            <person name="Tunlid A."/>
        </authorList>
    </citation>
    <scope>NUCLEOTIDE SEQUENCE [LARGE SCALE GENOMIC DNA]</scope>
    <source>
        <strain evidence="2 3">CBS 661.87</strain>
    </source>
</reference>
<dbReference type="GO" id="GO:0000977">
    <property type="term" value="F:RNA polymerase II transcription regulatory region sequence-specific DNA binding"/>
    <property type="evidence" value="ECO:0007669"/>
    <property type="project" value="TreeGrafter"/>
</dbReference>
<name>A0A8H5M767_9AGAR</name>
<protein>
    <submittedName>
        <fullName evidence="2">Uncharacterized protein</fullName>
    </submittedName>
</protein>
<dbReference type="InterPro" id="IPR034078">
    <property type="entry name" value="NFX1_fam"/>
</dbReference>
<dbReference type="GO" id="GO:0000981">
    <property type="term" value="F:DNA-binding transcription factor activity, RNA polymerase II-specific"/>
    <property type="evidence" value="ECO:0007669"/>
    <property type="project" value="TreeGrafter"/>
</dbReference>
<feature type="compositionally biased region" description="Polar residues" evidence="1">
    <location>
        <begin position="7"/>
        <end position="20"/>
    </location>
</feature>
<evidence type="ECO:0000313" key="2">
    <source>
        <dbReference type="EMBL" id="KAF5383196.1"/>
    </source>
</evidence>
<dbReference type="GO" id="GO:0005634">
    <property type="term" value="C:nucleus"/>
    <property type="evidence" value="ECO:0007669"/>
    <property type="project" value="TreeGrafter"/>
</dbReference>
<feature type="compositionally biased region" description="Polar residues" evidence="1">
    <location>
        <begin position="109"/>
        <end position="118"/>
    </location>
</feature>
<feature type="compositionally biased region" description="Basic residues" evidence="1">
    <location>
        <begin position="95"/>
        <end position="105"/>
    </location>
</feature>
<dbReference type="GO" id="GO:0000122">
    <property type="term" value="P:negative regulation of transcription by RNA polymerase II"/>
    <property type="evidence" value="ECO:0007669"/>
    <property type="project" value="TreeGrafter"/>
</dbReference>
<feature type="region of interest" description="Disordered" evidence="1">
    <location>
        <begin position="387"/>
        <end position="449"/>
    </location>
</feature>
<evidence type="ECO:0000256" key="1">
    <source>
        <dbReference type="SAM" id="MobiDB-lite"/>
    </source>
</evidence>
<feature type="compositionally biased region" description="Polar residues" evidence="1">
    <location>
        <begin position="38"/>
        <end position="49"/>
    </location>
</feature>
<feature type="compositionally biased region" description="Pro residues" evidence="1">
    <location>
        <begin position="461"/>
        <end position="473"/>
    </location>
</feature>
<feature type="compositionally biased region" description="Low complexity" evidence="1">
    <location>
        <begin position="474"/>
        <end position="484"/>
    </location>
</feature>
<feature type="region of interest" description="Disordered" evidence="1">
    <location>
        <begin position="461"/>
        <end position="484"/>
    </location>
</feature>